<dbReference type="EMBL" id="ML738052">
    <property type="protein sequence ID" value="KAE8357302.1"/>
    <property type="molecule type" value="Genomic_DNA"/>
</dbReference>
<accession>A0A5N6ZI29</accession>
<name>A0A5N6ZI29_9EURO</name>
<proteinExistence type="predicted"/>
<dbReference type="OrthoDB" id="3223416at2759"/>
<dbReference type="GeneID" id="43653932"/>
<evidence type="ECO:0000313" key="2">
    <source>
        <dbReference type="EMBL" id="KAE8357302.1"/>
    </source>
</evidence>
<dbReference type="Proteomes" id="UP000326268">
    <property type="component" value="Unassembled WGS sequence"/>
</dbReference>
<keyword evidence="1" id="KW-0732">Signal</keyword>
<feature type="chain" id="PRO_5025009184" description="RmlC-like cupin domain-containing protein" evidence="1">
    <location>
        <begin position="19"/>
        <end position="180"/>
    </location>
</feature>
<evidence type="ECO:0000256" key="1">
    <source>
        <dbReference type="SAM" id="SignalP"/>
    </source>
</evidence>
<gene>
    <name evidence="2" type="ORF">BDV27DRAFT_139569</name>
</gene>
<reference evidence="2 3" key="1">
    <citation type="submission" date="2019-04" db="EMBL/GenBank/DDBJ databases">
        <title>Friends and foes A comparative genomics studyof 23 Aspergillus species from section Flavi.</title>
        <authorList>
            <consortium name="DOE Joint Genome Institute"/>
            <person name="Kjaerbolling I."/>
            <person name="Vesth T."/>
            <person name="Frisvad J.C."/>
            <person name="Nybo J.L."/>
            <person name="Theobald S."/>
            <person name="Kildgaard S."/>
            <person name="Isbrandt T."/>
            <person name="Kuo A."/>
            <person name="Sato A."/>
            <person name="Lyhne E.K."/>
            <person name="Kogle M.E."/>
            <person name="Wiebenga A."/>
            <person name="Kun R.S."/>
            <person name="Lubbers R.J."/>
            <person name="Makela M.R."/>
            <person name="Barry K."/>
            <person name="Chovatia M."/>
            <person name="Clum A."/>
            <person name="Daum C."/>
            <person name="Haridas S."/>
            <person name="He G."/>
            <person name="LaButti K."/>
            <person name="Lipzen A."/>
            <person name="Mondo S."/>
            <person name="Riley R."/>
            <person name="Salamov A."/>
            <person name="Simmons B.A."/>
            <person name="Magnuson J.K."/>
            <person name="Henrissat B."/>
            <person name="Mortensen U.H."/>
            <person name="Larsen T.O."/>
            <person name="Devries R.P."/>
            <person name="Grigoriev I.V."/>
            <person name="Machida M."/>
            <person name="Baker S.E."/>
            <person name="Andersen M.R."/>
        </authorList>
    </citation>
    <scope>NUCLEOTIDE SEQUENCE [LARGE SCALE GENOMIC DNA]</scope>
    <source>
        <strain evidence="2 3">CBS 763.97</strain>
    </source>
</reference>
<keyword evidence="3" id="KW-1185">Reference proteome</keyword>
<protein>
    <recommendedName>
        <fullName evidence="4">RmlC-like cupin domain-containing protein</fullName>
    </recommendedName>
</protein>
<organism evidence="2 3">
    <name type="scientific">Aspergillus caelatus</name>
    <dbReference type="NCBI Taxonomy" id="61420"/>
    <lineage>
        <taxon>Eukaryota</taxon>
        <taxon>Fungi</taxon>
        <taxon>Dikarya</taxon>
        <taxon>Ascomycota</taxon>
        <taxon>Pezizomycotina</taxon>
        <taxon>Eurotiomycetes</taxon>
        <taxon>Eurotiomycetidae</taxon>
        <taxon>Eurotiales</taxon>
        <taxon>Aspergillaceae</taxon>
        <taxon>Aspergillus</taxon>
        <taxon>Aspergillus subgen. Circumdati</taxon>
    </lineage>
</organism>
<feature type="signal peptide" evidence="1">
    <location>
        <begin position="1"/>
        <end position="18"/>
    </location>
</feature>
<dbReference type="AlphaFoldDB" id="A0A5N6ZI29"/>
<sequence length="180" mass="19440">MNFWSLINALGLLSTLDAHCLTTTAIVEDENGIASLECWKFTQPLQKYPTIGMSLPLANVSNVTYVALPPRSGEGIHNPPHPMLFVLLSGLAHITLPNGADEAWVMEGVNGLLVAADTVGEGHYTDYPSDKTTVALQIPFENGIIPPHKIVHLGACKSPNQIISNDPGVELSFARLQYEL</sequence>
<evidence type="ECO:0008006" key="4">
    <source>
        <dbReference type="Google" id="ProtNLM"/>
    </source>
</evidence>
<evidence type="ECO:0000313" key="3">
    <source>
        <dbReference type="Proteomes" id="UP000326268"/>
    </source>
</evidence>
<dbReference type="RefSeq" id="XP_031920383.1">
    <property type="nucleotide sequence ID" value="XM_032069486.1"/>
</dbReference>